<dbReference type="AlphaFoldDB" id="A0A8T2NL63"/>
<evidence type="ECO:0000256" key="9">
    <source>
        <dbReference type="ARBA" id="ARBA00023136"/>
    </source>
</evidence>
<reference evidence="13" key="1">
    <citation type="thesis" date="2021" institute="BYU ScholarsArchive" country="Provo, UT, USA">
        <title>Applications of and Algorithms for Genome Assembly and Genomic Analyses with an Emphasis on Marine Teleosts.</title>
        <authorList>
            <person name="Pickett B.D."/>
        </authorList>
    </citation>
    <scope>NUCLEOTIDE SEQUENCE</scope>
    <source>
        <strain evidence="13">HI-2016</strain>
    </source>
</reference>
<evidence type="ECO:0000256" key="5">
    <source>
        <dbReference type="ARBA" id="ARBA00022536"/>
    </source>
</evidence>
<proteinExistence type="predicted"/>
<feature type="region of interest" description="Disordered" evidence="11">
    <location>
        <begin position="273"/>
        <end position="346"/>
    </location>
</feature>
<keyword evidence="9 12" id="KW-0472">Membrane</keyword>
<dbReference type="PANTHER" id="PTHR11100">
    <property type="entry name" value="HEREGULIN-NEUREGULIN FAMILY MEMBER"/>
    <property type="match status" value="1"/>
</dbReference>
<dbReference type="GO" id="GO:0035556">
    <property type="term" value="P:intracellular signal transduction"/>
    <property type="evidence" value="ECO:0007669"/>
    <property type="project" value="TreeGrafter"/>
</dbReference>
<feature type="compositionally biased region" description="Basic and acidic residues" evidence="11">
    <location>
        <begin position="239"/>
        <end position="249"/>
    </location>
</feature>
<keyword evidence="14" id="KW-1185">Reference proteome</keyword>
<dbReference type="EMBL" id="JAFBMS010000068">
    <property type="protein sequence ID" value="KAG9338328.1"/>
    <property type="molecule type" value="Genomic_DNA"/>
</dbReference>
<feature type="region of interest" description="Disordered" evidence="11">
    <location>
        <begin position="216"/>
        <end position="253"/>
    </location>
</feature>
<evidence type="ECO:0000256" key="1">
    <source>
        <dbReference type="ARBA" id="ARBA00004251"/>
    </source>
</evidence>
<feature type="transmembrane region" description="Helical" evidence="12">
    <location>
        <begin position="37"/>
        <end position="58"/>
    </location>
</feature>
<keyword evidence="7 12" id="KW-1133">Transmembrane helix</keyword>
<evidence type="ECO:0000256" key="8">
    <source>
        <dbReference type="ARBA" id="ARBA00023030"/>
    </source>
</evidence>
<evidence type="ECO:0000256" key="2">
    <source>
        <dbReference type="ARBA" id="ARBA00004613"/>
    </source>
</evidence>
<evidence type="ECO:0000256" key="11">
    <source>
        <dbReference type="SAM" id="MobiDB-lite"/>
    </source>
</evidence>
<keyword evidence="10" id="KW-1015">Disulfide bond</keyword>
<gene>
    <name evidence="13" type="ORF">JZ751_025884</name>
</gene>
<organism evidence="13 14">
    <name type="scientific">Albula glossodonta</name>
    <name type="common">roundjaw bonefish</name>
    <dbReference type="NCBI Taxonomy" id="121402"/>
    <lineage>
        <taxon>Eukaryota</taxon>
        <taxon>Metazoa</taxon>
        <taxon>Chordata</taxon>
        <taxon>Craniata</taxon>
        <taxon>Vertebrata</taxon>
        <taxon>Euteleostomi</taxon>
        <taxon>Actinopterygii</taxon>
        <taxon>Neopterygii</taxon>
        <taxon>Teleostei</taxon>
        <taxon>Albuliformes</taxon>
        <taxon>Albulidae</taxon>
        <taxon>Albula</taxon>
    </lineage>
</organism>
<comment type="subcellular location">
    <subcellularLocation>
        <location evidence="1">Cell membrane</location>
        <topology evidence="1">Single-pass type I membrane protein</topology>
    </subcellularLocation>
    <subcellularLocation>
        <location evidence="2">Secreted</location>
    </subcellularLocation>
</comment>
<evidence type="ECO:0000313" key="14">
    <source>
        <dbReference type="Proteomes" id="UP000824540"/>
    </source>
</evidence>
<dbReference type="GO" id="GO:0008083">
    <property type="term" value="F:growth factor activity"/>
    <property type="evidence" value="ECO:0007669"/>
    <property type="project" value="UniProtKB-KW"/>
</dbReference>
<accession>A0A8T2NL63</accession>
<evidence type="ECO:0000256" key="6">
    <source>
        <dbReference type="ARBA" id="ARBA00022692"/>
    </source>
</evidence>
<protein>
    <submittedName>
        <fullName evidence="13">Uncharacterized protein</fullName>
    </submittedName>
</protein>
<keyword evidence="6 12" id="KW-0812">Transmembrane</keyword>
<dbReference type="Proteomes" id="UP000824540">
    <property type="component" value="Unassembled WGS sequence"/>
</dbReference>
<keyword evidence="5" id="KW-0245">EGF-like domain</keyword>
<dbReference type="GO" id="GO:0005615">
    <property type="term" value="C:extracellular space"/>
    <property type="evidence" value="ECO:0007669"/>
    <property type="project" value="TreeGrafter"/>
</dbReference>
<dbReference type="PANTHER" id="PTHR11100:SF18">
    <property type="entry name" value="PRO-NEUREGULIN-3, MEMBRANE-BOUND ISOFORM"/>
    <property type="match status" value="1"/>
</dbReference>
<keyword evidence="8" id="KW-0339">Growth factor</keyword>
<evidence type="ECO:0000256" key="3">
    <source>
        <dbReference type="ARBA" id="ARBA00022475"/>
    </source>
</evidence>
<evidence type="ECO:0000256" key="4">
    <source>
        <dbReference type="ARBA" id="ARBA00022525"/>
    </source>
</evidence>
<evidence type="ECO:0000256" key="7">
    <source>
        <dbReference type="ARBA" id="ARBA00022989"/>
    </source>
</evidence>
<sequence>MSMNHSKAQLDPSHPLTWTDNLGIEFMESKDIYKGQIFSISCIAIGISLLGLLCIAVYSWNKKRREKLEANLKVNCSLKSPKVDLAPVQPVKTGLRLQYGLRLQKVVECVLEDKWSAIGWFVCDPLFPADVCLCISRALKVKFVSFFSFLVGLLAAFRGNPSSAVKSALPESSSNPTALKCFGFLGFSNGEKATQRPPLRTAGHMDQEEIQAEGAITETADPNDKLSLSPSQLQTARLDSGRKGSRESIRGPPLHMMAQFVREAFHRDNLLLKSTQRPHPPISKAGTGELSDTKISPACLPPAALSNSSSNSPGQRSRAAHHRATPRRTPPISRGRLNPIGGFRDSSHSYQHLQEVEGPEREVQPVTGDMFKPGVQIAGGAGEGRDGGRGGGGGTCPPAS</sequence>
<feature type="compositionally biased region" description="Gly residues" evidence="11">
    <location>
        <begin position="389"/>
        <end position="400"/>
    </location>
</feature>
<evidence type="ECO:0000313" key="13">
    <source>
        <dbReference type="EMBL" id="KAG9338328.1"/>
    </source>
</evidence>
<feature type="compositionally biased region" description="Polar residues" evidence="11">
    <location>
        <begin position="226"/>
        <end position="237"/>
    </location>
</feature>
<dbReference type="GO" id="GO:0007399">
    <property type="term" value="P:nervous system development"/>
    <property type="evidence" value="ECO:0007669"/>
    <property type="project" value="InterPro"/>
</dbReference>
<keyword evidence="4" id="KW-0964">Secreted</keyword>
<dbReference type="OrthoDB" id="9939684at2759"/>
<feature type="compositionally biased region" description="Low complexity" evidence="11">
    <location>
        <begin position="296"/>
        <end position="313"/>
    </location>
</feature>
<evidence type="ECO:0000256" key="12">
    <source>
        <dbReference type="SAM" id="Phobius"/>
    </source>
</evidence>
<comment type="caution">
    <text evidence="13">The sequence shown here is derived from an EMBL/GenBank/DDBJ whole genome shotgun (WGS) entry which is preliminary data.</text>
</comment>
<dbReference type="GO" id="GO:0005886">
    <property type="term" value="C:plasma membrane"/>
    <property type="evidence" value="ECO:0007669"/>
    <property type="project" value="UniProtKB-SubCell"/>
</dbReference>
<dbReference type="GO" id="GO:0045499">
    <property type="term" value="F:chemorepellent activity"/>
    <property type="evidence" value="ECO:0007669"/>
    <property type="project" value="TreeGrafter"/>
</dbReference>
<dbReference type="InterPro" id="IPR040180">
    <property type="entry name" value="Neuregulin"/>
</dbReference>
<name>A0A8T2NL63_9TELE</name>
<evidence type="ECO:0000256" key="10">
    <source>
        <dbReference type="ARBA" id="ARBA00023157"/>
    </source>
</evidence>
<keyword evidence="3" id="KW-1003">Cell membrane</keyword>
<dbReference type="GO" id="GO:0048513">
    <property type="term" value="P:animal organ development"/>
    <property type="evidence" value="ECO:0007669"/>
    <property type="project" value="TreeGrafter"/>
</dbReference>
<feature type="region of interest" description="Disordered" evidence="11">
    <location>
        <begin position="358"/>
        <end position="400"/>
    </location>
</feature>